<comment type="similarity">
    <text evidence="2">Belongs to the sodium:solute symporter (SSF) (TC 2.A.21) family.</text>
</comment>
<protein>
    <submittedName>
        <fullName evidence="8">Aa_trans domain-containing protein</fullName>
    </submittedName>
</protein>
<dbReference type="GO" id="GO:0022857">
    <property type="term" value="F:transmembrane transporter activity"/>
    <property type="evidence" value="ECO:0007669"/>
    <property type="project" value="InterPro"/>
</dbReference>
<reference evidence="8" key="2">
    <citation type="submission" date="2020-10" db="UniProtKB">
        <authorList>
            <consortium name="WormBaseParasite"/>
        </authorList>
    </citation>
    <scope>IDENTIFICATION</scope>
</reference>
<reference evidence="7" key="1">
    <citation type="journal article" date="2013" name="Genetics">
        <title>The draft genome and transcriptome of Panagrellus redivivus are shaped by the harsh demands of a free-living lifestyle.</title>
        <authorList>
            <person name="Srinivasan J."/>
            <person name="Dillman A.R."/>
            <person name="Macchietto M.G."/>
            <person name="Heikkinen L."/>
            <person name="Lakso M."/>
            <person name="Fracchia K.M."/>
            <person name="Antoshechkin I."/>
            <person name="Mortazavi A."/>
            <person name="Wong G."/>
            <person name="Sternberg P.W."/>
        </authorList>
    </citation>
    <scope>NUCLEOTIDE SEQUENCE [LARGE SCALE GENOMIC DNA]</scope>
    <source>
        <strain evidence="7">MT8872</strain>
    </source>
</reference>
<dbReference type="PROSITE" id="PS50283">
    <property type="entry name" value="NA_SOLUT_SYMP_3"/>
    <property type="match status" value="1"/>
</dbReference>
<dbReference type="InterPro" id="IPR038377">
    <property type="entry name" value="Na/Glc_symporter_sf"/>
</dbReference>
<accession>A0A7E4VWX5</accession>
<evidence type="ECO:0000256" key="3">
    <source>
        <dbReference type="ARBA" id="ARBA00022692"/>
    </source>
</evidence>
<dbReference type="WBParaSite" id="Pan_g4405.t1">
    <property type="protein sequence ID" value="Pan_g4405.t1"/>
    <property type="gene ID" value="Pan_g4405"/>
</dbReference>
<feature type="transmembrane region" description="Helical" evidence="6">
    <location>
        <begin position="367"/>
        <end position="386"/>
    </location>
</feature>
<evidence type="ECO:0000313" key="8">
    <source>
        <dbReference type="WBParaSite" id="Pan_g4405.t1"/>
    </source>
</evidence>
<feature type="transmembrane region" description="Helical" evidence="6">
    <location>
        <begin position="337"/>
        <end position="361"/>
    </location>
</feature>
<evidence type="ECO:0000256" key="1">
    <source>
        <dbReference type="ARBA" id="ARBA00004141"/>
    </source>
</evidence>
<evidence type="ECO:0000256" key="5">
    <source>
        <dbReference type="ARBA" id="ARBA00023136"/>
    </source>
</evidence>
<feature type="transmembrane region" description="Helical" evidence="6">
    <location>
        <begin position="184"/>
        <end position="203"/>
    </location>
</feature>
<dbReference type="InterPro" id="IPR001734">
    <property type="entry name" value="Na/solute_symporter"/>
</dbReference>
<feature type="transmembrane region" description="Helical" evidence="6">
    <location>
        <begin position="128"/>
        <end position="150"/>
    </location>
</feature>
<feature type="transmembrane region" description="Helical" evidence="6">
    <location>
        <begin position="224"/>
        <end position="247"/>
    </location>
</feature>
<dbReference type="GO" id="GO:0016020">
    <property type="term" value="C:membrane"/>
    <property type="evidence" value="ECO:0007669"/>
    <property type="project" value="UniProtKB-SubCell"/>
</dbReference>
<keyword evidence="4 6" id="KW-1133">Transmembrane helix</keyword>
<proteinExistence type="inferred from homology"/>
<comment type="subcellular location">
    <subcellularLocation>
        <location evidence="1">Membrane</location>
        <topology evidence="1">Multi-pass membrane protein</topology>
    </subcellularLocation>
</comment>
<evidence type="ECO:0000256" key="6">
    <source>
        <dbReference type="SAM" id="Phobius"/>
    </source>
</evidence>
<dbReference type="Gene3D" id="1.20.1730.10">
    <property type="entry name" value="Sodium/glucose cotransporter"/>
    <property type="match status" value="1"/>
</dbReference>
<feature type="transmembrane region" description="Helical" evidence="6">
    <location>
        <begin position="267"/>
        <end position="293"/>
    </location>
</feature>
<dbReference type="AlphaFoldDB" id="A0A7E4VWX5"/>
<keyword evidence="3 6" id="KW-0812">Transmembrane</keyword>
<evidence type="ECO:0000313" key="7">
    <source>
        <dbReference type="Proteomes" id="UP000492821"/>
    </source>
</evidence>
<dbReference type="Proteomes" id="UP000492821">
    <property type="component" value="Unassembled WGS sequence"/>
</dbReference>
<sequence>MVILSLCASTPTAISLLILPAMVATFGIAVGIAFIVGGLLAIVISWSAIMDVTTKVSLASLTEFLKIRFGSQVLKTVGTVVNLAVTALYVAVSTVVCAQFFGDYKLLVIIAVGIAATFKTVKYSTETIVTITIEGFVSMLAMVGFIVNVITNKENWSVFQRLSIDYLNTTLILPASIPAVLNTHAVWLALIGGILHGIAFFALNETTFYRFKLLLTPQHCRLAIAAVSLTHFFIGFIALVIGHIFALNGITIFHFDVSILSLSPLSMALLTVSVVSMALSQISNFIAATATILEPNFNKELMVVTSDSVNFITKESKYCLQAFAGGMGLVLTLTSKLFIVSASFEALATTLLFIAFCMPVIDQKGANVGFIASIVTAVIWIVTYTASLSDVKTQNLSVFWKTDFVVGTVIGMNYCSASSLADSHRNFIRCLSGNSKTTKMPFSMPPVIVQSNCL</sequence>
<name>A0A7E4VWX5_PANRE</name>
<keyword evidence="7" id="KW-1185">Reference proteome</keyword>
<evidence type="ECO:0000256" key="4">
    <source>
        <dbReference type="ARBA" id="ARBA00022989"/>
    </source>
</evidence>
<feature type="transmembrane region" description="Helical" evidence="6">
    <location>
        <begin position="73"/>
        <end position="92"/>
    </location>
</feature>
<evidence type="ECO:0000256" key="2">
    <source>
        <dbReference type="ARBA" id="ARBA00006434"/>
    </source>
</evidence>
<feature type="transmembrane region" description="Helical" evidence="6">
    <location>
        <begin position="25"/>
        <end position="52"/>
    </location>
</feature>
<organism evidence="7 8">
    <name type="scientific">Panagrellus redivivus</name>
    <name type="common">Microworm</name>
    <dbReference type="NCBI Taxonomy" id="6233"/>
    <lineage>
        <taxon>Eukaryota</taxon>
        <taxon>Metazoa</taxon>
        <taxon>Ecdysozoa</taxon>
        <taxon>Nematoda</taxon>
        <taxon>Chromadorea</taxon>
        <taxon>Rhabditida</taxon>
        <taxon>Tylenchina</taxon>
        <taxon>Panagrolaimomorpha</taxon>
        <taxon>Panagrolaimoidea</taxon>
        <taxon>Panagrolaimidae</taxon>
        <taxon>Panagrellus</taxon>
    </lineage>
</organism>
<keyword evidence="5 6" id="KW-0472">Membrane</keyword>